<comment type="cofactor">
    <cofactor evidence="1">
        <name>Zn(2+)</name>
        <dbReference type="ChEBI" id="CHEBI:29105"/>
    </cofactor>
</comment>
<keyword evidence="6 7" id="KW-0472">Membrane</keyword>
<dbReference type="RefSeq" id="WP_006996983.1">
    <property type="nucleotide sequence ID" value="NZ_CH724130.1"/>
</dbReference>
<dbReference type="Proteomes" id="UP000005306">
    <property type="component" value="Unassembled WGS sequence"/>
</dbReference>
<evidence type="ECO:0000256" key="3">
    <source>
        <dbReference type="ARBA" id="ARBA00007931"/>
    </source>
</evidence>
<evidence type="ECO:0000256" key="6">
    <source>
        <dbReference type="ARBA" id="ARBA00023136"/>
    </source>
</evidence>
<sequence length="700" mass="81594">MIVPYLRQDLEVFRGNSREDGSPAWLLYDAIRNKYFTLGLTAFKLIKNWSGGEDIKNFEKKINSSGIETSEDEIKSFISFLHQNNLIVQPSGQNISYLLQQKNSMKKSWLLYLIHSYLFFKIPLFKPDNWLSKTLKYVKYFGSKRFRNITYFFGFVGLFLVAQQFETFKSTFLYFFSFQGLMLYFLTLVFVKCLHELGHAYIAKHYGCRVSAIGIAFLVFFPFLYTDTTDAWRLRNHKERLLINFGGILTELHLALFATFIWGILPEGGFKSAAFFIATTSWISSLTINVSPFMRFDGYYVFSDWLKAENLQPRSFALARWKIRETLFGLNHSPPEEINPSRRWTFIVYAWATWLYRFFLFLGIALLVYHLAFKFLGIILFAVEIYWFIMLPVIREVNNWYKLKSEIKFNKQTKRTLIIITALLMVLFLPWKSSLKIPAVYISEQYLKIYAPYPSMIKRILVEKDDEVEKGQNLIELYSPDLENEIISLRRNIKLIKTKINRLSNSAGNMDQYLTLQQRLIALQTELSGLTKVQNKLLIKAPIKGKIKDFYNLSEDMWVSNLDQLLGIVQFGTGKVKGFIKEEQIDRFLEKNPAVFIPNDGIHDKVYLVSKSLDLSAVNNLPYISLSSIHNGPVAIRNFTGGKFQYRPQTAHYIADFKLAKRSKIQFELPGYVHIEGSRYSPFTKLFKNIIAILVRESGF</sequence>
<dbReference type="PANTHER" id="PTHR13325:SF3">
    <property type="entry name" value="MEMBRANE-BOUND TRANSCRIPTION FACTOR SITE-2 PROTEASE"/>
    <property type="match status" value="1"/>
</dbReference>
<dbReference type="GO" id="GO:0016020">
    <property type="term" value="C:membrane"/>
    <property type="evidence" value="ECO:0007669"/>
    <property type="project" value="InterPro"/>
</dbReference>
<gene>
    <name evidence="9" type="ORF">PU1002_01700</name>
</gene>
<dbReference type="AlphaFoldDB" id="Q1UYZ5"/>
<dbReference type="GO" id="GO:0005737">
    <property type="term" value="C:cytoplasm"/>
    <property type="evidence" value="ECO:0007669"/>
    <property type="project" value="TreeGrafter"/>
</dbReference>
<feature type="transmembrane region" description="Helical" evidence="7">
    <location>
        <begin position="146"/>
        <end position="165"/>
    </location>
</feature>
<organism evidence="9 10">
    <name type="scientific">Pelagibacter ubique (strain HTCC1002)</name>
    <dbReference type="NCBI Taxonomy" id="314261"/>
    <lineage>
        <taxon>Bacteria</taxon>
        <taxon>Pseudomonadati</taxon>
        <taxon>Pseudomonadota</taxon>
        <taxon>Alphaproteobacteria</taxon>
        <taxon>Candidatus Pelagibacterales</taxon>
        <taxon>Candidatus Pelagibacteraceae</taxon>
        <taxon>Candidatus Pelagibacter</taxon>
    </lineage>
</organism>
<evidence type="ECO:0000256" key="1">
    <source>
        <dbReference type="ARBA" id="ARBA00001947"/>
    </source>
</evidence>
<feature type="transmembrane region" description="Helical" evidence="7">
    <location>
        <begin position="171"/>
        <end position="194"/>
    </location>
</feature>
<evidence type="ECO:0000256" key="5">
    <source>
        <dbReference type="ARBA" id="ARBA00022989"/>
    </source>
</evidence>
<evidence type="ECO:0000313" key="9">
    <source>
        <dbReference type="EMBL" id="EAS84396.1"/>
    </source>
</evidence>
<dbReference type="InterPro" id="IPR001193">
    <property type="entry name" value="MBTPS2"/>
</dbReference>
<accession>Q1UYZ5</accession>
<dbReference type="InterPro" id="IPR008915">
    <property type="entry name" value="Peptidase_M50"/>
</dbReference>
<evidence type="ECO:0000256" key="4">
    <source>
        <dbReference type="ARBA" id="ARBA00022692"/>
    </source>
</evidence>
<evidence type="ECO:0000313" key="10">
    <source>
        <dbReference type="Proteomes" id="UP000005306"/>
    </source>
</evidence>
<evidence type="ECO:0000259" key="8">
    <source>
        <dbReference type="Pfam" id="PF02163"/>
    </source>
</evidence>
<protein>
    <submittedName>
        <fullName evidence="9">Peptidase M50</fullName>
    </submittedName>
</protein>
<dbReference type="HOGENOM" id="CLU_019354_1_0_5"/>
<proteinExistence type="inferred from homology"/>
<dbReference type="GO" id="GO:0031293">
    <property type="term" value="P:membrane protein intracellular domain proteolysis"/>
    <property type="evidence" value="ECO:0007669"/>
    <property type="project" value="TreeGrafter"/>
</dbReference>
<feature type="domain" description="Peptidase M50" evidence="8">
    <location>
        <begin position="185"/>
        <end position="373"/>
    </location>
</feature>
<dbReference type="PANTHER" id="PTHR13325">
    <property type="entry name" value="PROTEASE M50 MEMBRANE-BOUND TRANSCRIPTION FACTOR SITE 2 PROTEASE"/>
    <property type="match status" value="1"/>
</dbReference>
<comment type="similarity">
    <text evidence="3">Belongs to the peptidase M50B family.</text>
</comment>
<dbReference type="Gene3D" id="2.40.50.100">
    <property type="match status" value="1"/>
</dbReference>
<keyword evidence="5 7" id="KW-1133">Transmembrane helix</keyword>
<dbReference type="GO" id="GO:0012505">
    <property type="term" value="C:endomembrane system"/>
    <property type="evidence" value="ECO:0007669"/>
    <property type="project" value="UniProtKB-SubCell"/>
</dbReference>
<keyword evidence="4 7" id="KW-0812">Transmembrane</keyword>
<dbReference type="GO" id="GO:0004222">
    <property type="term" value="F:metalloendopeptidase activity"/>
    <property type="evidence" value="ECO:0007669"/>
    <property type="project" value="InterPro"/>
</dbReference>
<evidence type="ECO:0000256" key="2">
    <source>
        <dbReference type="ARBA" id="ARBA00004127"/>
    </source>
</evidence>
<comment type="caution">
    <text evidence="9">The sequence shown here is derived from an EMBL/GenBank/DDBJ whole genome shotgun (WGS) entry which is preliminary data.</text>
</comment>
<feature type="transmembrane region" description="Helical" evidence="7">
    <location>
        <begin position="109"/>
        <end position="125"/>
    </location>
</feature>
<feature type="transmembrane region" description="Helical" evidence="7">
    <location>
        <begin position="346"/>
        <end position="369"/>
    </location>
</feature>
<feature type="transmembrane region" description="Helical" evidence="7">
    <location>
        <begin position="375"/>
        <end position="394"/>
    </location>
</feature>
<feature type="transmembrane region" description="Helical" evidence="7">
    <location>
        <begin position="206"/>
        <end position="225"/>
    </location>
</feature>
<reference evidence="9 10" key="1">
    <citation type="submission" date="2006-04" db="EMBL/GenBank/DDBJ databases">
        <authorList>
            <person name="Giovannoni S.J."/>
            <person name="Cho J.-C."/>
            <person name="Ferriera S."/>
            <person name="Johnson J."/>
            <person name="Kravitz S."/>
            <person name="Halpern A."/>
            <person name="Remington K."/>
            <person name="Beeson K."/>
            <person name="Tran B."/>
            <person name="Rogers Y.-H."/>
            <person name="Friedman R."/>
            <person name="Venter J.C."/>
        </authorList>
    </citation>
    <scope>NUCLEOTIDE SEQUENCE [LARGE SCALE GENOMIC DNA]</scope>
    <source>
        <strain evidence="9 10">HTCC1002</strain>
    </source>
</reference>
<dbReference type="EMBL" id="AAPV01000002">
    <property type="protein sequence ID" value="EAS84396.1"/>
    <property type="molecule type" value="Genomic_DNA"/>
</dbReference>
<dbReference type="Pfam" id="PF02163">
    <property type="entry name" value="Peptidase_M50"/>
    <property type="match status" value="1"/>
</dbReference>
<feature type="transmembrane region" description="Helical" evidence="7">
    <location>
        <begin position="415"/>
        <end position="431"/>
    </location>
</feature>
<feature type="transmembrane region" description="Helical" evidence="7">
    <location>
        <begin position="245"/>
        <end position="265"/>
    </location>
</feature>
<evidence type="ECO:0000256" key="7">
    <source>
        <dbReference type="SAM" id="Phobius"/>
    </source>
</evidence>
<name>Q1UYZ5_PELU1</name>
<comment type="subcellular location">
    <subcellularLocation>
        <location evidence="2">Endomembrane system</location>
        <topology evidence="2">Multi-pass membrane protein</topology>
    </subcellularLocation>
</comment>